<evidence type="ECO:0000256" key="1">
    <source>
        <dbReference type="SAM" id="MobiDB-lite"/>
    </source>
</evidence>
<feature type="compositionally biased region" description="Basic and acidic residues" evidence="1">
    <location>
        <begin position="22"/>
        <end position="36"/>
    </location>
</feature>
<evidence type="ECO:0000313" key="2">
    <source>
        <dbReference type="EMBL" id="GIQ88231.1"/>
    </source>
</evidence>
<evidence type="ECO:0000313" key="3">
    <source>
        <dbReference type="Proteomes" id="UP000265618"/>
    </source>
</evidence>
<feature type="compositionally biased region" description="Basic and acidic residues" evidence="1">
    <location>
        <begin position="158"/>
        <end position="168"/>
    </location>
</feature>
<gene>
    <name evidence="2" type="ORF">KIPB_010436</name>
</gene>
<dbReference type="Proteomes" id="UP000265618">
    <property type="component" value="Unassembled WGS sequence"/>
</dbReference>
<keyword evidence="3" id="KW-1185">Reference proteome</keyword>
<accession>A0A9K3D3Q9</accession>
<sequence>KVPRSGGAGTGTQRGVDTVGLEPKRGGHCGESDGHGEGVLAEDAQDGTVWVKWDNGNTGYYNATEAKMDLEYVHTLAEWEAMRATCAKRCAAKKAEDQRLCRERCRREREELLRQERERSRAASKEELLSAAKSRLAALEGEVLTLKARVEALERENAVLRGQGDKRQNSSISVDGVSLSFEE</sequence>
<feature type="compositionally biased region" description="Gly residues" evidence="1">
    <location>
        <begin position="1"/>
        <end position="12"/>
    </location>
</feature>
<name>A0A9K3D3Q9_9EUKA</name>
<comment type="caution">
    <text evidence="2">The sequence shown here is derived from an EMBL/GenBank/DDBJ whole genome shotgun (WGS) entry which is preliminary data.</text>
</comment>
<organism evidence="2 3">
    <name type="scientific">Kipferlia bialata</name>
    <dbReference type="NCBI Taxonomy" id="797122"/>
    <lineage>
        <taxon>Eukaryota</taxon>
        <taxon>Metamonada</taxon>
        <taxon>Carpediemonas-like organisms</taxon>
        <taxon>Kipferlia</taxon>
    </lineage>
</organism>
<feature type="region of interest" description="Disordered" evidence="1">
    <location>
        <begin position="158"/>
        <end position="183"/>
    </location>
</feature>
<feature type="non-terminal residue" evidence="2">
    <location>
        <position position="1"/>
    </location>
</feature>
<protein>
    <submittedName>
        <fullName evidence="2">Uncharacterized protein</fullName>
    </submittedName>
</protein>
<reference evidence="2 3" key="1">
    <citation type="journal article" date="2018" name="PLoS ONE">
        <title>The draft genome of Kipferlia bialata reveals reductive genome evolution in fornicate parasites.</title>
        <authorList>
            <person name="Tanifuji G."/>
            <person name="Takabayashi S."/>
            <person name="Kume K."/>
            <person name="Takagi M."/>
            <person name="Nakayama T."/>
            <person name="Kamikawa R."/>
            <person name="Inagaki Y."/>
            <person name="Hashimoto T."/>
        </authorList>
    </citation>
    <scope>NUCLEOTIDE SEQUENCE [LARGE SCALE GENOMIC DNA]</scope>
    <source>
        <strain evidence="2">NY0173</strain>
    </source>
</reference>
<dbReference type="Gene3D" id="2.30.30.40">
    <property type="entry name" value="SH3 Domains"/>
    <property type="match status" value="1"/>
</dbReference>
<feature type="region of interest" description="Disordered" evidence="1">
    <location>
        <begin position="1"/>
        <end position="41"/>
    </location>
</feature>
<dbReference type="EMBL" id="BDIP01003882">
    <property type="protein sequence ID" value="GIQ88231.1"/>
    <property type="molecule type" value="Genomic_DNA"/>
</dbReference>
<proteinExistence type="predicted"/>
<dbReference type="AlphaFoldDB" id="A0A9K3D3Q9"/>